<evidence type="ECO:0000313" key="2">
    <source>
        <dbReference type="EMBL" id="KAK5087616.1"/>
    </source>
</evidence>
<feature type="region of interest" description="Disordered" evidence="1">
    <location>
        <begin position="63"/>
        <end position="138"/>
    </location>
</feature>
<gene>
    <name evidence="2" type="ORF">LTR24_006576</name>
</gene>
<protein>
    <recommendedName>
        <fullName evidence="4">Myb-like domain-containing protein</fullName>
    </recommendedName>
</protein>
<proteinExistence type="predicted"/>
<feature type="compositionally biased region" description="Acidic residues" evidence="1">
    <location>
        <begin position="122"/>
        <end position="138"/>
    </location>
</feature>
<name>A0ABR0K645_9EURO</name>
<evidence type="ECO:0008006" key="4">
    <source>
        <dbReference type="Google" id="ProtNLM"/>
    </source>
</evidence>
<dbReference type="Proteomes" id="UP001345013">
    <property type="component" value="Unassembled WGS sequence"/>
</dbReference>
<accession>A0ABR0K645</accession>
<evidence type="ECO:0000313" key="3">
    <source>
        <dbReference type="Proteomes" id="UP001345013"/>
    </source>
</evidence>
<evidence type="ECO:0000256" key="1">
    <source>
        <dbReference type="SAM" id="MobiDB-lite"/>
    </source>
</evidence>
<dbReference type="EMBL" id="JAVRRG010000086">
    <property type="protein sequence ID" value="KAK5087616.1"/>
    <property type="molecule type" value="Genomic_DNA"/>
</dbReference>
<sequence length="138" mass="14535">MPFKWDADSERKLLLYIVKHCDVKPDTGVFNGVAATLGGDVNANACNQKFYKLKRESEQLLAKAGVDTPATPSGKKTAAAKPKATLKSTGKGRKRKADAEEHDGEGVADTPSNKSKKGTTEDAAEESGGAEEGAGEEI</sequence>
<organism evidence="2 3">
    <name type="scientific">Lithohypha guttulata</name>
    <dbReference type="NCBI Taxonomy" id="1690604"/>
    <lineage>
        <taxon>Eukaryota</taxon>
        <taxon>Fungi</taxon>
        <taxon>Dikarya</taxon>
        <taxon>Ascomycota</taxon>
        <taxon>Pezizomycotina</taxon>
        <taxon>Eurotiomycetes</taxon>
        <taxon>Chaetothyriomycetidae</taxon>
        <taxon>Chaetothyriales</taxon>
        <taxon>Trichomeriaceae</taxon>
        <taxon>Lithohypha</taxon>
    </lineage>
</organism>
<reference evidence="2 3" key="1">
    <citation type="submission" date="2023-08" db="EMBL/GenBank/DDBJ databases">
        <title>Black Yeasts Isolated from many extreme environments.</title>
        <authorList>
            <person name="Coleine C."/>
            <person name="Stajich J.E."/>
            <person name="Selbmann L."/>
        </authorList>
    </citation>
    <scope>NUCLEOTIDE SEQUENCE [LARGE SCALE GENOMIC DNA]</scope>
    <source>
        <strain evidence="2 3">CCFEE 5885</strain>
    </source>
</reference>
<keyword evidence="3" id="KW-1185">Reference proteome</keyword>
<feature type="compositionally biased region" description="Low complexity" evidence="1">
    <location>
        <begin position="68"/>
        <end position="89"/>
    </location>
</feature>
<comment type="caution">
    <text evidence="2">The sequence shown here is derived from an EMBL/GenBank/DDBJ whole genome shotgun (WGS) entry which is preliminary data.</text>
</comment>